<dbReference type="InterPro" id="IPR004843">
    <property type="entry name" value="Calcineurin-like_PHP"/>
</dbReference>
<dbReference type="GO" id="GO:0016791">
    <property type="term" value="F:phosphatase activity"/>
    <property type="evidence" value="ECO:0007669"/>
    <property type="project" value="TreeGrafter"/>
</dbReference>
<organism evidence="2 3">
    <name type="scientific">Chenggangzhangella methanolivorans</name>
    <dbReference type="NCBI Taxonomy" id="1437009"/>
    <lineage>
        <taxon>Bacteria</taxon>
        <taxon>Pseudomonadati</taxon>
        <taxon>Pseudomonadota</taxon>
        <taxon>Alphaproteobacteria</taxon>
        <taxon>Hyphomicrobiales</taxon>
        <taxon>Methylopilaceae</taxon>
        <taxon>Chenggangzhangella</taxon>
    </lineage>
</organism>
<feature type="domain" description="Calcineurin-like phosphoesterase" evidence="1">
    <location>
        <begin position="24"/>
        <end position="212"/>
    </location>
</feature>
<sequence length="253" mass="27390">MAAIYLPRSDWRPAIRTLPPGEAVAAVGDVHGHDDLFEALMGALAEELAGADRATFVQLGDLVDRGPASRRALLRAKAGMTALLPAAASVTLTGNHEDRMLSAASGDPEARDAWLDFGGRETLLSFGVSADDADWPRRLREALERDGLIDWLSGLPTSFRLADLFFVHAGLDPETPLARQQDRTLMWTRWPFLDSPGPYPEGVAVIHGHTPTAPVDLRHPHRLNLDTGAFRTGILSGLVIAGDRMRLVQAARA</sequence>
<dbReference type="RefSeq" id="WP_261405573.1">
    <property type="nucleotide sequence ID" value="NZ_CP081869.1"/>
</dbReference>
<dbReference type="PANTHER" id="PTHR42850">
    <property type="entry name" value="METALLOPHOSPHOESTERASE"/>
    <property type="match status" value="1"/>
</dbReference>
<keyword evidence="3" id="KW-1185">Reference proteome</keyword>
<evidence type="ECO:0000313" key="2">
    <source>
        <dbReference type="EMBL" id="QZO02173.1"/>
    </source>
</evidence>
<dbReference type="Gene3D" id="3.60.21.10">
    <property type="match status" value="1"/>
</dbReference>
<evidence type="ECO:0000259" key="1">
    <source>
        <dbReference type="Pfam" id="PF00149"/>
    </source>
</evidence>
<dbReference type="AlphaFoldDB" id="A0A9E6REN8"/>
<proteinExistence type="predicted"/>
<dbReference type="Pfam" id="PF00149">
    <property type="entry name" value="Metallophos"/>
    <property type="match status" value="1"/>
</dbReference>
<dbReference type="KEGG" id="cmet:K6K41_13515"/>
<dbReference type="SUPFAM" id="SSF56300">
    <property type="entry name" value="Metallo-dependent phosphatases"/>
    <property type="match status" value="1"/>
</dbReference>
<dbReference type="InterPro" id="IPR029052">
    <property type="entry name" value="Metallo-depent_PP-like"/>
</dbReference>
<evidence type="ECO:0000313" key="3">
    <source>
        <dbReference type="Proteomes" id="UP000825701"/>
    </source>
</evidence>
<dbReference type="GO" id="GO:0005737">
    <property type="term" value="C:cytoplasm"/>
    <property type="evidence" value="ECO:0007669"/>
    <property type="project" value="TreeGrafter"/>
</dbReference>
<dbReference type="PANTHER" id="PTHR42850:SF4">
    <property type="entry name" value="ZINC-DEPENDENT ENDOPOLYPHOSPHATASE"/>
    <property type="match status" value="1"/>
</dbReference>
<accession>A0A9E6REN8</accession>
<dbReference type="EMBL" id="CP081869">
    <property type="protein sequence ID" value="QZO02173.1"/>
    <property type="molecule type" value="Genomic_DNA"/>
</dbReference>
<reference evidence="2" key="1">
    <citation type="submission" date="2021-08" db="EMBL/GenBank/DDBJ databases">
        <authorList>
            <person name="Zhang H."/>
            <person name="Xu M."/>
            <person name="Yu Z."/>
            <person name="Yang L."/>
            <person name="Cai Y."/>
        </authorList>
    </citation>
    <scope>NUCLEOTIDE SEQUENCE</scope>
    <source>
        <strain evidence="2">CHL1</strain>
    </source>
</reference>
<dbReference type="InterPro" id="IPR050126">
    <property type="entry name" value="Ap4A_hydrolase"/>
</dbReference>
<dbReference type="GO" id="GO:0008803">
    <property type="term" value="F:bis(5'-nucleosyl)-tetraphosphatase (symmetrical) activity"/>
    <property type="evidence" value="ECO:0007669"/>
    <property type="project" value="TreeGrafter"/>
</dbReference>
<dbReference type="Proteomes" id="UP000825701">
    <property type="component" value="Chromosome"/>
</dbReference>
<gene>
    <name evidence="2" type="ORF">K6K41_13515</name>
</gene>
<name>A0A9E6REN8_9HYPH</name>
<protein>
    <submittedName>
        <fullName evidence="2">Metallophosphoesterase</fullName>
    </submittedName>
</protein>
<dbReference type="GO" id="GO:0110154">
    <property type="term" value="P:RNA decapping"/>
    <property type="evidence" value="ECO:0007669"/>
    <property type="project" value="TreeGrafter"/>
</dbReference>